<evidence type="ECO:0000256" key="3">
    <source>
        <dbReference type="ARBA" id="ARBA00022679"/>
    </source>
</evidence>
<dbReference type="Proteomes" id="UP000004259">
    <property type="component" value="Unassembled WGS sequence"/>
</dbReference>
<evidence type="ECO:0000313" key="12">
    <source>
        <dbReference type="Proteomes" id="UP000004259"/>
    </source>
</evidence>
<evidence type="ECO:0000256" key="5">
    <source>
        <dbReference type="ARBA" id="ARBA00022705"/>
    </source>
</evidence>
<dbReference type="PANTHER" id="PTHR30313">
    <property type="entry name" value="DNA PRIMASE"/>
    <property type="match status" value="1"/>
</dbReference>
<comment type="caution">
    <text evidence="11">The sequence shown here is derived from an EMBL/GenBank/DDBJ whole genome shotgun (WGS) entry which is preliminary data.</text>
</comment>
<feature type="domain" description="Toprim" evidence="10">
    <location>
        <begin position="278"/>
        <end position="359"/>
    </location>
</feature>
<dbReference type="PROSITE" id="PS50880">
    <property type="entry name" value="TOPRIM"/>
    <property type="match status" value="1"/>
</dbReference>
<evidence type="ECO:0000256" key="6">
    <source>
        <dbReference type="ARBA" id="ARBA00022723"/>
    </source>
</evidence>
<dbReference type="GO" id="GO:0006269">
    <property type="term" value="P:DNA replication, synthesis of primer"/>
    <property type="evidence" value="ECO:0007669"/>
    <property type="project" value="UniProtKB-KW"/>
</dbReference>
<dbReference type="EMBL" id="ADKM02000021">
    <property type="protein sequence ID" value="EGC04471.1"/>
    <property type="molecule type" value="Genomic_DNA"/>
</dbReference>
<reference evidence="11 12" key="1">
    <citation type="submission" date="2011-02" db="EMBL/GenBank/DDBJ databases">
        <authorList>
            <person name="Nelson K.E."/>
            <person name="Sutton G."/>
            <person name="Torralba M."/>
            <person name="Durkin S."/>
            <person name="Harkins D."/>
            <person name="Montgomery R."/>
            <person name="Ziemer C."/>
            <person name="Klaassens E."/>
            <person name="Ocuiv P."/>
            <person name="Morrison M."/>
        </authorList>
    </citation>
    <scope>NUCLEOTIDE SEQUENCE [LARGE SCALE GENOMIC DNA]</scope>
    <source>
        <strain evidence="11 12">8</strain>
    </source>
</reference>
<dbReference type="GO" id="GO:0008270">
    <property type="term" value="F:zinc ion binding"/>
    <property type="evidence" value="ECO:0007669"/>
    <property type="project" value="UniProtKB-KW"/>
</dbReference>
<keyword evidence="1" id="KW-0240">DNA-directed RNA polymerase</keyword>
<keyword evidence="9" id="KW-0804">Transcription</keyword>
<name>E9S8B6_RUMAL</name>
<dbReference type="InterPro" id="IPR037068">
    <property type="entry name" value="DNA_primase_core_N_sf"/>
</dbReference>
<keyword evidence="12" id="KW-1185">Reference proteome</keyword>
<gene>
    <name evidence="11" type="ORF">CUS_4742</name>
</gene>
<dbReference type="Gene3D" id="3.90.980.10">
    <property type="entry name" value="DNA primase, catalytic core, N-terminal domain"/>
    <property type="match status" value="1"/>
</dbReference>
<evidence type="ECO:0000313" key="11">
    <source>
        <dbReference type="EMBL" id="EGC04471.1"/>
    </source>
</evidence>
<keyword evidence="6" id="KW-0479">Metal-binding</keyword>
<dbReference type="InterPro" id="IPR006171">
    <property type="entry name" value="TOPRIM_dom"/>
</dbReference>
<organism evidence="11 12">
    <name type="scientific">Ruminococcus albus 8</name>
    <dbReference type="NCBI Taxonomy" id="246199"/>
    <lineage>
        <taxon>Bacteria</taxon>
        <taxon>Bacillati</taxon>
        <taxon>Bacillota</taxon>
        <taxon>Clostridia</taxon>
        <taxon>Eubacteriales</taxon>
        <taxon>Oscillospiraceae</taxon>
        <taxon>Ruminococcus</taxon>
    </lineage>
</organism>
<dbReference type="STRING" id="246199.CUS_4742"/>
<keyword evidence="7" id="KW-0863">Zinc-finger</keyword>
<dbReference type="InterPro" id="IPR034151">
    <property type="entry name" value="TOPRIM_DnaG_bac"/>
</dbReference>
<sequence length="434" mass="50224">MYKKIQSDKNKKSIFLLIFIFWYNLFEDKIENGSECLKNSLSAKGVMKMKNKILKIISIKTNLKQVGDRLYRGKCPFCGAVQFYVFEGENCFHCFNCGSNGDQADFMHKYNVHYKNAVGDRNVAKKPYNLQKIYKMNYDAANFFYKNLFSKKDTACLDYLINKRKLTVKTICNFRMGYADKNYFSLKEYMLKLGYTIEELLQGSLITVSKNDEIIDFFNNRAVFPFIDLNGNIIGFGGRKLDGDNNFKYLNSKNTPCYSKNNYLFSLNFAMKKICCGETPILCEGNLDVISLHQAGFRTAIASCGTSLTENQAALLKKYSDKVIICYDNDEAGKNAADKAIDILEKAGLETYIVFMSEAKDPDEYIKEFGSQKFYELIKNSTKDPIYFRMSRIADKYDLTDYDAQRCFLKEVTELSLRKNYDPERTIRETFNFI</sequence>
<dbReference type="GO" id="GO:1990077">
    <property type="term" value="C:primosome complex"/>
    <property type="evidence" value="ECO:0007669"/>
    <property type="project" value="UniProtKB-KW"/>
</dbReference>
<dbReference type="Pfam" id="PF01807">
    <property type="entry name" value="Zn_ribbon_DnaG"/>
    <property type="match status" value="1"/>
</dbReference>
<dbReference type="GO" id="GO:0000428">
    <property type="term" value="C:DNA-directed RNA polymerase complex"/>
    <property type="evidence" value="ECO:0007669"/>
    <property type="project" value="UniProtKB-KW"/>
</dbReference>
<evidence type="ECO:0000256" key="4">
    <source>
        <dbReference type="ARBA" id="ARBA00022695"/>
    </source>
</evidence>
<dbReference type="GO" id="GO:0005737">
    <property type="term" value="C:cytoplasm"/>
    <property type="evidence" value="ECO:0007669"/>
    <property type="project" value="TreeGrafter"/>
</dbReference>
<dbReference type="Gene3D" id="3.90.580.10">
    <property type="entry name" value="Zinc finger, CHC2-type domain"/>
    <property type="match status" value="1"/>
</dbReference>
<proteinExistence type="predicted"/>
<dbReference type="SUPFAM" id="SSF56731">
    <property type="entry name" value="DNA primase core"/>
    <property type="match status" value="1"/>
</dbReference>
<evidence type="ECO:0000259" key="10">
    <source>
        <dbReference type="PROSITE" id="PS50880"/>
    </source>
</evidence>
<keyword evidence="4" id="KW-0548">Nucleotidyltransferase</keyword>
<keyword evidence="2" id="KW-0639">Primosome</keyword>
<dbReference type="Pfam" id="PF13155">
    <property type="entry name" value="Toprim_2"/>
    <property type="match status" value="1"/>
</dbReference>
<accession>E9S8B6</accession>
<dbReference type="SMART" id="SM00493">
    <property type="entry name" value="TOPRIM"/>
    <property type="match status" value="1"/>
</dbReference>
<dbReference type="InterPro" id="IPR036977">
    <property type="entry name" value="DNA_primase_Znf_CHC2"/>
</dbReference>
<dbReference type="InterPro" id="IPR050219">
    <property type="entry name" value="DnaG_primase"/>
</dbReference>
<evidence type="ECO:0000256" key="9">
    <source>
        <dbReference type="ARBA" id="ARBA00023163"/>
    </source>
</evidence>
<dbReference type="GO" id="GO:0003899">
    <property type="term" value="F:DNA-directed RNA polymerase activity"/>
    <property type="evidence" value="ECO:0007669"/>
    <property type="project" value="InterPro"/>
</dbReference>
<dbReference type="Pfam" id="PF08275">
    <property type="entry name" value="DNAG_N"/>
    <property type="match status" value="1"/>
</dbReference>
<dbReference type="eggNOG" id="COG0358">
    <property type="taxonomic scope" value="Bacteria"/>
</dbReference>
<dbReference type="Gene3D" id="3.40.1360.10">
    <property type="match status" value="1"/>
</dbReference>
<keyword evidence="5" id="KW-0235">DNA replication</keyword>
<dbReference type="PANTHER" id="PTHR30313:SF2">
    <property type="entry name" value="DNA PRIMASE"/>
    <property type="match status" value="1"/>
</dbReference>
<evidence type="ECO:0000256" key="1">
    <source>
        <dbReference type="ARBA" id="ARBA00022478"/>
    </source>
</evidence>
<keyword evidence="8" id="KW-0862">Zinc</keyword>
<keyword evidence="3" id="KW-0808">Transferase</keyword>
<protein>
    <submittedName>
        <fullName evidence="11">Putative DNA primase</fullName>
    </submittedName>
</protein>
<evidence type="ECO:0000256" key="7">
    <source>
        <dbReference type="ARBA" id="ARBA00022771"/>
    </source>
</evidence>
<dbReference type="AlphaFoldDB" id="E9S8B6"/>
<dbReference type="CDD" id="cd03364">
    <property type="entry name" value="TOPRIM_DnaG_primases"/>
    <property type="match status" value="1"/>
</dbReference>
<evidence type="ECO:0000256" key="2">
    <source>
        <dbReference type="ARBA" id="ARBA00022515"/>
    </source>
</evidence>
<evidence type="ECO:0000256" key="8">
    <source>
        <dbReference type="ARBA" id="ARBA00022833"/>
    </source>
</evidence>
<dbReference type="InterPro" id="IPR002694">
    <property type="entry name" value="Znf_CHC2"/>
</dbReference>
<dbReference type="InterPro" id="IPR013264">
    <property type="entry name" value="DNAG_N"/>
</dbReference>
<dbReference type="SUPFAM" id="SSF57783">
    <property type="entry name" value="Zinc beta-ribbon"/>
    <property type="match status" value="1"/>
</dbReference>
<dbReference type="GO" id="GO:0003677">
    <property type="term" value="F:DNA binding"/>
    <property type="evidence" value="ECO:0007669"/>
    <property type="project" value="InterPro"/>
</dbReference>